<organism evidence="1 2">
    <name type="scientific">Stieleria neptunia</name>
    <dbReference type="NCBI Taxonomy" id="2527979"/>
    <lineage>
        <taxon>Bacteria</taxon>
        <taxon>Pseudomonadati</taxon>
        <taxon>Planctomycetota</taxon>
        <taxon>Planctomycetia</taxon>
        <taxon>Pirellulales</taxon>
        <taxon>Pirellulaceae</taxon>
        <taxon>Stieleria</taxon>
    </lineage>
</organism>
<keyword evidence="1" id="KW-0808">Transferase</keyword>
<dbReference type="OrthoDB" id="9803627at2"/>
<proteinExistence type="predicted"/>
<evidence type="ECO:0000313" key="2">
    <source>
        <dbReference type="Proteomes" id="UP000319004"/>
    </source>
</evidence>
<dbReference type="RefSeq" id="WP_145387176.1">
    <property type="nucleotide sequence ID" value="NZ_CP037423.1"/>
</dbReference>
<dbReference type="EC" id="2.5.1.98" evidence="1"/>
<keyword evidence="2" id="KW-1185">Reference proteome</keyword>
<dbReference type="KEGG" id="snep:Enr13x_30830"/>
<dbReference type="EMBL" id="CP037423">
    <property type="protein sequence ID" value="QDV43228.1"/>
    <property type="molecule type" value="Genomic_DNA"/>
</dbReference>
<evidence type="ECO:0000313" key="1">
    <source>
        <dbReference type="EMBL" id="QDV43228.1"/>
    </source>
</evidence>
<reference evidence="1 2" key="1">
    <citation type="submission" date="2019-03" db="EMBL/GenBank/DDBJ databases">
        <title>Deep-cultivation of Planctomycetes and their phenomic and genomic characterization uncovers novel biology.</title>
        <authorList>
            <person name="Wiegand S."/>
            <person name="Jogler M."/>
            <person name="Boedeker C."/>
            <person name="Pinto D."/>
            <person name="Vollmers J."/>
            <person name="Rivas-Marin E."/>
            <person name="Kohn T."/>
            <person name="Peeters S.H."/>
            <person name="Heuer A."/>
            <person name="Rast P."/>
            <person name="Oberbeckmann S."/>
            <person name="Bunk B."/>
            <person name="Jeske O."/>
            <person name="Meyerdierks A."/>
            <person name="Storesund J.E."/>
            <person name="Kallscheuer N."/>
            <person name="Luecker S."/>
            <person name="Lage O.M."/>
            <person name="Pohl T."/>
            <person name="Merkel B.J."/>
            <person name="Hornburger P."/>
            <person name="Mueller R.-W."/>
            <person name="Bruemmer F."/>
            <person name="Labrenz M."/>
            <person name="Spormann A.M."/>
            <person name="Op den Camp H."/>
            <person name="Overmann J."/>
            <person name="Amann R."/>
            <person name="Jetten M.S.M."/>
            <person name="Mascher T."/>
            <person name="Medema M.H."/>
            <person name="Devos D.P."/>
            <person name="Kaster A.-K."/>
            <person name="Ovreas L."/>
            <person name="Rohde M."/>
            <person name="Galperin M.Y."/>
            <person name="Jogler C."/>
        </authorList>
    </citation>
    <scope>NUCLEOTIDE SEQUENCE [LARGE SCALE GENOMIC DNA]</scope>
    <source>
        <strain evidence="1 2">Enr13</strain>
    </source>
</reference>
<accession>A0A518HR15</accession>
<keyword evidence="1" id="KW-0670">Pyruvate</keyword>
<dbReference type="AlphaFoldDB" id="A0A518HR15"/>
<sequence length="290" mass="32231">MKIYYWNIRPNFGDLINPWLWPKVFPDFRFETLPKTKKGVVDAGDAATLLVGIGTLLNDRFPKSGRSIVIGSGVGYGSAPKISEPSRIYCVRGPKSAEALSLPASMGIIDPGILLREYYSKADSRSHEFSFMPQISSVAKEQGCWRRICEDLGFGYIDPRDPVEKSAKAIAETGTLLTESMHGAIVAEALGVPWVPIVTRREILAFKWHDWCESVDVEYQPAFVSSITQPVSPTFRQKLKLSVSLPLAKRQLQHASKREPSQARDGVIDSRISQLKDVFAEVAKCESVQC</sequence>
<gene>
    <name evidence="1" type="primary">pssM</name>
    <name evidence="1" type="ORF">Enr13x_30830</name>
</gene>
<dbReference type="GO" id="GO:0016740">
    <property type="term" value="F:transferase activity"/>
    <property type="evidence" value="ECO:0007669"/>
    <property type="project" value="UniProtKB-KW"/>
</dbReference>
<name>A0A518HR15_9BACT</name>
<dbReference type="Proteomes" id="UP000319004">
    <property type="component" value="Chromosome"/>
</dbReference>
<protein>
    <submittedName>
        <fullName evidence="1">Exopolysaccharide glucosyl ketal-pyruvate-transferase</fullName>
        <ecNumber evidence="1">2.5.1.98</ecNumber>
    </submittedName>
</protein>